<dbReference type="AlphaFoldDB" id="A0A9P1CQG8"/>
<comment type="caution">
    <text evidence="1">The sequence shown here is derived from an EMBL/GenBank/DDBJ whole genome shotgun (WGS) entry which is preliminary data.</text>
</comment>
<evidence type="ECO:0000313" key="3">
    <source>
        <dbReference type="Proteomes" id="UP001152797"/>
    </source>
</evidence>
<gene>
    <name evidence="1" type="ORF">C1SCF055_LOCUS22169</name>
</gene>
<dbReference type="EMBL" id="CAMXCT030002101">
    <property type="protein sequence ID" value="CAL4782947.1"/>
    <property type="molecule type" value="Genomic_DNA"/>
</dbReference>
<reference evidence="1" key="1">
    <citation type="submission" date="2022-10" db="EMBL/GenBank/DDBJ databases">
        <authorList>
            <person name="Chen Y."/>
            <person name="Dougan E. K."/>
            <person name="Chan C."/>
            <person name="Rhodes N."/>
            <person name="Thang M."/>
        </authorList>
    </citation>
    <scope>NUCLEOTIDE SEQUENCE</scope>
</reference>
<protein>
    <submittedName>
        <fullName evidence="1">Uncharacterized protein</fullName>
    </submittedName>
</protein>
<evidence type="ECO:0000313" key="1">
    <source>
        <dbReference type="EMBL" id="CAI3995635.1"/>
    </source>
</evidence>
<reference evidence="2" key="2">
    <citation type="submission" date="2024-04" db="EMBL/GenBank/DDBJ databases">
        <authorList>
            <person name="Chen Y."/>
            <person name="Shah S."/>
            <person name="Dougan E. K."/>
            <person name="Thang M."/>
            <person name="Chan C."/>
        </authorList>
    </citation>
    <scope>NUCLEOTIDE SEQUENCE [LARGE SCALE GENOMIC DNA]</scope>
</reference>
<dbReference type="EMBL" id="CAMXCT020002101">
    <property type="protein sequence ID" value="CAL1149010.1"/>
    <property type="molecule type" value="Genomic_DNA"/>
</dbReference>
<proteinExistence type="predicted"/>
<keyword evidence="3" id="KW-1185">Reference proteome</keyword>
<dbReference type="EMBL" id="CAMXCT010002101">
    <property type="protein sequence ID" value="CAI3995635.1"/>
    <property type="molecule type" value="Genomic_DNA"/>
</dbReference>
<sequence length="158" mass="17548">MCNAARGGELNLAPLCKELNLEGPALRDWCLAGGFCQAQLGNGNFSKYDTIDTWGERMIPRVRIHKTNHDKNHHIPNSESVWFQSLGRGLVGGKRRRRKTGTLLEPSWNLAGTSLPSWNSAATLLEVCWNLLGTFLLELCWNIPGTFVEPSGTLLELC</sequence>
<name>A0A9P1CQG8_9DINO</name>
<organism evidence="1">
    <name type="scientific">Cladocopium goreaui</name>
    <dbReference type="NCBI Taxonomy" id="2562237"/>
    <lineage>
        <taxon>Eukaryota</taxon>
        <taxon>Sar</taxon>
        <taxon>Alveolata</taxon>
        <taxon>Dinophyceae</taxon>
        <taxon>Suessiales</taxon>
        <taxon>Symbiodiniaceae</taxon>
        <taxon>Cladocopium</taxon>
    </lineage>
</organism>
<dbReference type="Proteomes" id="UP001152797">
    <property type="component" value="Unassembled WGS sequence"/>
</dbReference>
<evidence type="ECO:0000313" key="2">
    <source>
        <dbReference type="EMBL" id="CAL1149010.1"/>
    </source>
</evidence>
<accession>A0A9P1CQG8</accession>